<accession>T1J9L0</accession>
<sequence>MQQRFNYLTRNMNIIVSMGYPLIDKSETKSRIDELRQWQKPHTLLYLVLSYLLDTVASSAPVFCFGFRGICCCCVVCGCRWCVSRVVGVCGCGEFVWFPQSNGFVEAAVKIVKWSVKKADDGYRALQLYRSTPLANGFSPAELLNGRAIRTSAPVISSKLNPKHRIGRQYLRKKAFGAMHKSRIMTDVTKHKSDVTKHKTWRSSTSATQYGLLTFNGRAQSCHWTPPLVPILSSPTDSPFAVIVSTCGCYSAHSQMGRMVKKT</sequence>
<reference evidence="1" key="2">
    <citation type="submission" date="2015-02" db="UniProtKB">
        <authorList>
            <consortium name="EnsemblMetazoa"/>
        </authorList>
    </citation>
    <scope>IDENTIFICATION</scope>
</reference>
<dbReference type="eggNOG" id="ENOG502SFUX">
    <property type="taxonomic scope" value="Eukaryota"/>
</dbReference>
<dbReference type="EnsemblMetazoa" id="SMAR010407-RA">
    <property type="protein sequence ID" value="SMAR010407-PA"/>
    <property type="gene ID" value="SMAR010407"/>
</dbReference>
<dbReference type="AlphaFoldDB" id="T1J9L0"/>
<evidence type="ECO:0000313" key="1">
    <source>
        <dbReference type="EnsemblMetazoa" id="SMAR010407-PA"/>
    </source>
</evidence>
<name>T1J9L0_STRMM</name>
<protein>
    <submittedName>
        <fullName evidence="1">Uncharacterized protein</fullName>
    </submittedName>
</protein>
<proteinExistence type="predicted"/>
<dbReference type="HOGENOM" id="CLU_1058934_0_0_1"/>
<reference evidence="2" key="1">
    <citation type="submission" date="2011-05" db="EMBL/GenBank/DDBJ databases">
        <authorList>
            <person name="Richards S.R."/>
            <person name="Qu J."/>
            <person name="Jiang H."/>
            <person name="Jhangiani S.N."/>
            <person name="Agravi P."/>
            <person name="Goodspeed R."/>
            <person name="Gross S."/>
            <person name="Mandapat C."/>
            <person name="Jackson L."/>
            <person name="Mathew T."/>
            <person name="Pu L."/>
            <person name="Thornton R."/>
            <person name="Saada N."/>
            <person name="Wilczek-Boney K.B."/>
            <person name="Lee S."/>
            <person name="Kovar C."/>
            <person name="Wu Y."/>
            <person name="Scherer S.E."/>
            <person name="Worley K.C."/>
            <person name="Muzny D.M."/>
            <person name="Gibbs R."/>
        </authorList>
    </citation>
    <scope>NUCLEOTIDE SEQUENCE</scope>
    <source>
        <strain evidence="2">Brora</strain>
    </source>
</reference>
<dbReference type="EMBL" id="JH431976">
    <property type="status" value="NOT_ANNOTATED_CDS"/>
    <property type="molecule type" value="Genomic_DNA"/>
</dbReference>
<dbReference type="STRING" id="126957.T1J9L0"/>
<keyword evidence="2" id="KW-1185">Reference proteome</keyword>
<dbReference type="Proteomes" id="UP000014500">
    <property type="component" value="Unassembled WGS sequence"/>
</dbReference>
<organism evidence="1 2">
    <name type="scientific">Strigamia maritima</name>
    <name type="common">European centipede</name>
    <name type="synonym">Geophilus maritimus</name>
    <dbReference type="NCBI Taxonomy" id="126957"/>
    <lineage>
        <taxon>Eukaryota</taxon>
        <taxon>Metazoa</taxon>
        <taxon>Ecdysozoa</taxon>
        <taxon>Arthropoda</taxon>
        <taxon>Myriapoda</taxon>
        <taxon>Chilopoda</taxon>
        <taxon>Pleurostigmophora</taxon>
        <taxon>Geophilomorpha</taxon>
        <taxon>Linotaeniidae</taxon>
        <taxon>Strigamia</taxon>
    </lineage>
</organism>
<evidence type="ECO:0000313" key="2">
    <source>
        <dbReference type="Proteomes" id="UP000014500"/>
    </source>
</evidence>